<dbReference type="RefSeq" id="WP_092788192.1">
    <property type="nucleotide sequence ID" value="NZ_FNAP01000040.1"/>
</dbReference>
<name>A0A1G7IGF2_9PROT</name>
<dbReference type="PANTHER" id="PTHR46246:SF1">
    <property type="entry name" value="GUANOSINE-3',5'-BIS(DIPHOSPHATE) 3'-PYROPHOSPHOHYDROLASE MESH1"/>
    <property type="match status" value="1"/>
</dbReference>
<dbReference type="AlphaFoldDB" id="A0A1G7IGF2"/>
<organism evidence="1 2">
    <name type="scientific">Rhodospira trueperi</name>
    <dbReference type="NCBI Taxonomy" id="69960"/>
    <lineage>
        <taxon>Bacteria</taxon>
        <taxon>Pseudomonadati</taxon>
        <taxon>Pseudomonadota</taxon>
        <taxon>Alphaproteobacteria</taxon>
        <taxon>Rhodospirillales</taxon>
        <taxon>Rhodospirillaceae</taxon>
        <taxon>Rhodospira</taxon>
    </lineage>
</organism>
<reference evidence="1 2" key="1">
    <citation type="submission" date="2016-10" db="EMBL/GenBank/DDBJ databases">
        <authorList>
            <person name="de Groot N.N."/>
        </authorList>
    </citation>
    <scope>NUCLEOTIDE SEQUENCE [LARGE SCALE GENOMIC DNA]</scope>
    <source>
        <strain evidence="1 2">ATCC 700224</strain>
    </source>
</reference>
<evidence type="ECO:0000313" key="2">
    <source>
        <dbReference type="Proteomes" id="UP000199412"/>
    </source>
</evidence>
<dbReference type="Gene3D" id="1.10.3210.10">
    <property type="entry name" value="Hypothetical protein af1432"/>
    <property type="match status" value="1"/>
</dbReference>
<keyword evidence="2" id="KW-1185">Reference proteome</keyword>
<dbReference type="STRING" id="69960.SAMN05421720_1402"/>
<dbReference type="Pfam" id="PF13328">
    <property type="entry name" value="HD_4"/>
    <property type="match status" value="1"/>
</dbReference>
<dbReference type="InterPro" id="IPR052194">
    <property type="entry name" value="MESH1"/>
</dbReference>
<dbReference type="GO" id="GO:0008893">
    <property type="term" value="F:guanosine-3',5'-bis(diphosphate) 3'-diphosphatase activity"/>
    <property type="evidence" value="ECO:0007669"/>
    <property type="project" value="TreeGrafter"/>
</dbReference>
<dbReference type="PANTHER" id="PTHR46246">
    <property type="entry name" value="GUANOSINE-3',5'-BIS(DIPHOSPHATE) 3'-PYROPHOSPHOHYDROLASE MESH1"/>
    <property type="match status" value="1"/>
</dbReference>
<sequence>MPSAWSQDTYIRAYRFAAEAHWNETLRQCVPGTDLPYLMHVSFVAMEVIAALSVESGHDGDVAIQCALLHDTIEDTAISHGDLLAEFGPVIADGVLALTKDSAIGRDLPKAERKTRQMEDSLRRIIRQPKAVWMVKMADRITNLQPPPGHWSSEKIVRYRDEATGILSALRECSPYLEKRLAEKIDAYPIGTTA</sequence>
<gene>
    <name evidence="1" type="ORF">SAMN05421720_1402</name>
</gene>
<dbReference type="EMBL" id="FNAP01000040">
    <property type="protein sequence ID" value="SDF11678.1"/>
    <property type="molecule type" value="Genomic_DNA"/>
</dbReference>
<dbReference type="SUPFAM" id="SSF109604">
    <property type="entry name" value="HD-domain/PDEase-like"/>
    <property type="match status" value="1"/>
</dbReference>
<dbReference type="OrthoDB" id="114045at2"/>
<proteinExistence type="predicted"/>
<dbReference type="Proteomes" id="UP000199412">
    <property type="component" value="Unassembled WGS sequence"/>
</dbReference>
<protein>
    <submittedName>
        <fullName evidence="1">HD domain-containing protein</fullName>
    </submittedName>
</protein>
<accession>A0A1G7IGF2</accession>
<evidence type="ECO:0000313" key="1">
    <source>
        <dbReference type="EMBL" id="SDF11678.1"/>
    </source>
</evidence>